<sequence>MVINRELSKLLYIEIIQNYFKEILTFHSIKYSVKTQLDSEDENEVFRYELKNTYFN</sequence>
<gene>
    <name evidence="1" type="ORF">HMPREF1336_03304</name>
</gene>
<accession>A0AAV3GG19</accession>
<dbReference type="Proteomes" id="UP000004117">
    <property type="component" value="Unassembled WGS sequence"/>
</dbReference>
<evidence type="ECO:0000313" key="1">
    <source>
        <dbReference type="EMBL" id="EJV12458.1"/>
    </source>
</evidence>
<dbReference type="AlphaFoldDB" id="A0AAV3GG19"/>
<dbReference type="EMBL" id="ALZR01000128">
    <property type="protein sequence ID" value="EJV12458.1"/>
    <property type="molecule type" value="Genomic_DNA"/>
</dbReference>
<proteinExistence type="predicted"/>
<evidence type="ECO:0000313" key="2">
    <source>
        <dbReference type="Proteomes" id="UP000004117"/>
    </source>
</evidence>
<reference evidence="1 2" key="1">
    <citation type="submission" date="2012-04" db="EMBL/GenBank/DDBJ databases">
        <authorList>
            <person name="Weinstock G."/>
            <person name="Sodergren E."/>
            <person name="Lobos E.A."/>
            <person name="Fulton L."/>
            <person name="Fulton R."/>
            <person name="Courtney L."/>
            <person name="Fronick C."/>
            <person name="O'Laughlin M."/>
            <person name="Godfrey J."/>
            <person name="Wilson R.M."/>
            <person name="Miner T."/>
            <person name="Farmer C."/>
            <person name="Delehaunty K."/>
            <person name="Cordes M."/>
            <person name="Minx P."/>
            <person name="Tomlinson C."/>
            <person name="Chen J."/>
            <person name="Wollam A."/>
            <person name="Pepin K.H."/>
            <person name="Bhonagiri V."/>
            <person name="Zhang X."/>
            <person name="Suruliraj S."/>
            <person name="Warren W."/>
            <person name="Mitreva M."/>
            <person name="Mardis E.R."/>
            <person name="Wilson R.K."/>
        </authorList>
    </citation>
    <scope>NUCLEOTIDE SEQUENCE [LARGE SCALE GENOMIC DNA]</scope>
    <source>
        <strain evidence="1 2">ERV63</strain>
    </source>
</reference>
<organism evidence="1 2">
    <name type="scientific">Enterococcus faecalis ERV63</name>
    <dbReference type="NCBI Taxonomy" id="1134793"/>
    <lineage>
        <taxon>Bacteria</taxon>
        <taxon>Bacillati</taxon>
        <taxon>Bacillota</taxon>
        <taxon>Bacilli</taxon>
        <taxon>Lactobacillales</taxon>
        <taxon>Enterococcaceae</taxon>
        <taxon>Enterococcus</taxon>
    </lineage>
</organism>
<protein>
    <submittedName>
        <fullName evidence="1">Uncharacterized protein</fullName>
    </submittedName>
</protein>
<name>A0AAV3GG19_ENTFL</name>
<comment type="caution">
    <text evidence="1">The sequence shown here is derived from an EMBL/GenBank/DDBJ whole genome shotgun (WGS) entry which is preliminary data.</text>
</comment>